<keyword evidence="3" id="KW-1185">Reference proteome</keyword>
<organism evidence="2 3">
    <name type="scientific">Trifolium medium</name>
    <dbReference type="NCBI Taxonomy" id="97028"/>
    <lineage>
        <taxon>Eukaryota</taxon>
        <taxon>Viridiplantae</taxon>
        <taxon>Streptophyta</taxon>
        <taxon>Embryophyta</taxon>
        <taxon>Tracheophyta</taxon>
        <taxon>Spermatophyta</taxon>
        <taxon>Magnoliopsida</taxon>
        <taxon>eudicotyledons</taxon>
        <taxon>Gunneridae</taxon>
        <taxon>Pentapetalae</taxon>
        <taxon>rosids</taxon>
        <taxon>fabids</taxon>
        <taxon>Fabales</taxon>
        <taxon>Fabaceae</taxon>
        <taxon>Papilionoideae</taxon>
        <taxon>50 kb inversion clade</taxon>
        <taxon>NPAAA clade</taxon>
        <taxon>Hologalegina</taxon>
        <taxon>IRL clade</taxon>
        <taxon>Trifolieae</taxon>
        <taxon>Trifolium</taxon>
    </lineage>
</organism>
<name>A0A392S0Q4_9FABA</name>
<feature type="transmembrane region" description="Helical" evidence="1">
    <location>
        <begin position="12"/>
        <end position="31"/>
    </location>
</feature>
<reference evidence="2 3" key="1">
    <citation type="journal article" date="2018" name="Front. Plant Sci.">
        <title>Red Clover (Trifolium pratense) and Zigzag Clover (T. medium) - A Picture of Genomic Similarities and Differences.</title>
        <authorList>
            <person name="Dluhosova J."/>
            <person name="Istvanek J."/>
            <person name="Nedelnik J."/>
            <person name="Repkova J."/>
        </authorList>
    </citation>
    <scope>NUCLEOTIDE SEQUENCE [LARGE SCALE GENOMIC DNA]</scope>
    <source>
        <strain evidence="3">cv. 10/8</strain>
        <tissue evidence="2">Leaf</tissue>
    </source>
</reference>
<proteinExistence type="predicted"/>
<protein>
    <submittedName>
        <fullName evidence="2">Uncharacterized protein</fullName>
    </submittedName>
</protein>
<evidence type="ECO:0000313" key="3">
    <source>
        <dbReference type="Proteomes" id="UP000265520"/>
    </source>
</evidence>
<dbReference type="AlphaFoldDB" id="A0A392S0Q4"/>
<comment type="caution">
    <text evidence="2">The sequence shown here is derived from an EMBL/GenBank/DDBJ whole genome shotgun (WGS) entry which is preliminary data.</text>
</comment>
<accession>A0A392S0Q4</accession>
<feature type="transmembrane region" description="Helical" evidence="1">
    <location>
        <begin position="43"/>
        <end position="64"/>
    </location>
</feature>
<keyword evidence="1" id="KW-1133">Transmembrane helix</keyword>
<keyword evidence="1" id="KW-0812">Transmembrane</keyword>
<dbReference type="Proteomes" id="UP000265520">
    <property type="component" value="Unassembled WGS sequence"/>
</dbReference>
<feature type="non-terminal residue" evidence="2">
    <location>
        <position position="1"/>
    </location>
</feature>
<evidence type="ECO:0000313" key="2">
    <source>
        <dbReference type="EMBL" id="MCI41416.1"/>
    </source>
</evidence>
<sequence length="65" mass="6798">YLFCGPAKLIPLVCPATIRPLAFTAAAVTFFPSDENQVPSKGASSSIFLLLLASDAISLLMIVVS</sequence>
<keyword evidence="1" id="KW-0472">Membrane</keyword>
<evidence type="ECO:0000256" key="1">
    <source>
        <dbReference type="SAM" id="Phobius"/>
    </source>
</evidence>
<dbReference type="EMBL" id="LXQA010292067">
    <property type="protein sequence ID" value="MCI41416.1"/>
    <property type="molecule type" value="Genomic_DNA"/>
</dbReference>